<dbReference type="InterPro" id="IPR027417">
    <property type="entry name" value="P-loop_NTPase"/>
</dbReference>
<accession>A0ABT4AY24</accession>
<dbReference type="SUPFAM" id="SSF46894">
    <property type="entry name" value="C-terminal effector domain of the bipartite response regulators"/>
    <property type="match status" value="1"/>
</dbReference>
<dbReference type="EMBL" id="JAPNTZ010000004">
    <property type="protein sequence ID" value="MCY1139126.1"/>
    <property type="molecule type" value="Genomic_DNA"/>
</dbReference>
<dbReference type="Proteomes" id="UP001151002">
    <property type="component" value="Unassembled WGS sequence"/>
</dbReference>
<evidence type="ECO:0000256" key="1">
    <source>
        <dbReference type="ARBA" id="ARBA00022741"/>
    </source>
</evidence>
<dbReference type="Gene3D" id="3.40.50.300">
    <property type="entry name" value="P-loop containing nucleotide triphosphate hydrolases"/>
    <property type="match status" value="1"/>
</dbReference>
<reference evidence="4" key="1">
    <citation type="submission" date="2022-11" db="EMBL/GenBank/DDBJ databases">
        <authorList>
            <person name="Somphong A."/>
            <person name="Phongsopitanun W."/>
        </authorList>
    </citation>
    <scope>NUCLEOTIDE SEQUENCE</scope>
    <source>
        <strain evidence="4">Pm04-4</strain>
    </source>
</reference>
<evidence type="ECO:0000313" key="5">
    <source>
        <dbReference type="Proteomes" id="UP001151002"/>
    </source>
</evidence>
<dbReference type="RefSeq" id="WP_267563203.1">
    <property type="nucleotide sequence ID" value="NZ_JAPNTZ010000004.1"/>
</dbReference>
<feature type="domain" description="HTH luxR-type" evidence="3">
    <location>
        <begin position="776"/>
        <end position="840"/>
    </location>
</feature>
<evidence type="ECO:0000256" key="2">
    <source>
        <dbReference type="ARBA" id="ARBA00022840"/>
    </source>
</evidence>
<dbReference type="SUPFAM" id="SSF52540">
    <property type="entry name" value="P-loop containing nucleoside triphosphate hydrolases"/>
    <property type="match status" value="1"/>
</dbReference>
<evidence type="ECO:0000313" key="4">
    <source>
        <dbReference type="EMBL" id="MCY1139126.1"/>
    </source>
</evidence>
<dbReference type="PANTHER" id="PTHR16305">
    <property type="entry name" value="TESTICULAR SOLUBLE ADENYLYL CYCLASE"/>
    <property type="match status" value="1"/>
</dbReference>
<evidence type="ECO:0000259" key="3">
    <source>
        <dbReference type="PROSITE" id="PS50043"/>
    </source>
</evidence>
<comment type="caution">
    <text evidence="4">The sequence shown here is derived from an EMBL/GenBank/DDBJ whole genome shotgun (WGS) entry which is preliminary data.</text>
</comment>
<dbReference type="CDD" id="cd06170">
    <property type="entry name" value="LuxR_C_like"/>
    <property type="match status" value="1"/>
</dbReference>
<name>A0ABT4AY24_9ACTN</name>
<gene>
    <name evidence="4" type="ORF">OWR29_14100</name>
</gene>
<dbReference type="InterPro" id="IPR036388">
    <property type="entry name" value="WH-like_DNA-bd_sf"/>
</dbReference>
<dbReference type="PROSITE" id="PS50043">
    <property type="entry name" value="HTH_LUXR_2"/>
    <property type="match status" value="1"/>
</dbReference>
<proteinExistence type="predicted"/>
<dbReference type="PROSITE" id="PS00622">
    <property type="entry name" value="HTH_LUXR_1"/>
    <property type="match status" value="1"/>
</dbReference>
<dbReference type="InterPro" id="IPR016032">
    <property type="entry name" value="Sig_transdc_resp-reg_C-effctor"/>
</dbReference>
<keyword evidence="1" id="KW-0547">Nucleotide-binding</keyword>
<dbReference type="Gene3D" id="1.10.10.10">
    <property type="entry name" value="Winged helix-like DNA-binding domain superfamily/Winged helix DNA-binding domain"/>
    <property type="match status" value="1"/>
</dbReference>
<dbReference type="Pfam" id="PF13191">
    <property type="entry name" value="AAA_16"/>
    <property type="match status" value="1"/>
</dbReference>
<sequence>MSEAFVDDLGALLVTGEPGVGKTTLLDAAAARARQRGRLVLRATGVELEADLPFSALHQLLLPLRAGWDDVLEVALGGAEGDMPERAVVAEAVLALLRRAERPVLLVVDDLSWIDRASAAVLEVVAREVAFLGAARLGLGSFFRYGDMPVREIRPLTGEAADRLLRQRFPALPAAERERVLAEAQGNPLALLELPTGPSRRLRELFAPHVRALTEPARWLLLLAALDTTGDRRLVTDAGALGDLERARLLHLDDATGRLVFRHPLIRSTAIDLSTGAERRRAHQRLAELFADQPDRSARHLGEATVWPDESVAARLERSARSVLDRGDTVGAVAALTRAAELTPGPADRSRRRAAAAYVGAHSIGRLPPARQALPVPRGSLQIAVTAAHVLLNGEGDIDTAHRLLAGALADDRTMKDAGRAAVEEALYTLVSVCFFGGRPALWQPLRAALDDDSSEIVRLSHDVLADPARLTPGVLDRLDAALAGLPRETDPAWIIRLGLVAQVTDRQDACHDALERVAQGDGLAVGLNAQMLLARHAYARGRWDEAQRLADDAAARCREHGYVLLALPGRHVQAQVAAARGDDRTALAIAAELLHWATPRGVGLVRTYAWQVRTVVALGRGDFEQAYLHASRISPAGTLASHVPWAVQTQLDLVEAAARAGRTEEAAAHVAAVGTAGTRHVSPRLALLADAAAAVTAPDDRATVLFERALAAPGADRWPFDLARVRLLHGERLRRMRAVTAARAELLQAAETFERLGAEPWSQRAAAELRATAPERPGGSALTPQEGEIARLAAAGLSNKQIGARLFLSPRTVQFHLHHVFAKLGIRSRAALRDALDRP</sequence>
<dbReference type="InterPro" id="IPR000792">
    <property type="entry name" value="Tscrpt_reg_LuxR_C"/>
</dbReference>
<dbReference type="PANTHER" id="PTHR16305:SF35">
    <property type="entry name" value="TRANSCRIPTIONAL ACTIVATOR DOMAIN"/>
    <property type="match status" value="1"/>
</dbReference>
<dbReference type="SMART" id="SM00421">
    <property type="entry name" value="HTH_LUXR"/>
    <property type="match status" value="1"/>
</dbReference>
<dbReference type="InterPro" id="IPR041664">
    <property type="entry name" value="AAA_16"/>
</dbReference>
<dbReference type="PRINTS" id="PR00038">
    <property type="entry name" value="HTHLUXR"/>
</dbReference>
<protein>
    <submittedName>
        <fullName evidence="4">LuxR family transcriptional regulator</fullName>
    </submittedName>
</protein>
<organism evidence="4 5">
    <name type="scientific">Paractinoplanes pyxinae</name>
    <dbReference type="NCBI Taxonomy" id="2997416"/>
    <lineage>
        <taxon>Bacteria</taxon>
        <taxon>Bacillati</taxon>
        <taxon>Actinomycetota</taxon>
        <taxon>Actinomycetes</taxon>
        <taxon>Micromonosporales</taxon>
        <taxon>Micromonosporaceae</taxon>
        <taxon>Paractinoplanes</taxon>
    </lineage>
</organism>
<keyword evidence="5" id="KW-1185">Reference proteome</keyword>
<dbReference type="Pfam" id="PF00196">
    <property type="entry name" value="GerE"/>
    <property type="match status" value="1"/>
</dbReference>
<keyword evidence="2" id="KW-0067">ATP-binding</keyword>